<dbReference type="PROSITE" id="PS50068">
    <property type="entry name" value="LDLRA_2"/>
    <property type="match status" value="2"/>
</dbReference>
<evidence type="ECO:0000256" key="5">
    <source>
        <dbReference type="ARBA" id="ARBA00023136"/>
    </source>
</evidence>
<dbReference type="PANTHER" id="PTHR24270">
    <property type="entry name" value="LOW-DENSITY LIPOPROTEIN RECEPTOR-RELATED"/>
    <property type="match status" value="1"/>
</dbReference>
<dbReference type="InterPro" id="IPR032675">
    <property type="entry name" value="LRR_dom_sf"/>
</dbReference>
<comment type="caution">
    <text evidence="7">Lacks conserved residue(s) required for the propagation of feature annotation.</text>
</comment>
<proteinExistence type="predicted"/>
<accession>A0ABD0LQ54</accession>
<dbReference type="SUPFAM" id="SSF57424">
    <property type="entry name" value="LDL receptor-like module"/>
    <property type="match status" value="1"/>
</dbReference>
<feature type="region of interest" description="Disordered" evidence="8">
    <location>
        <begin position="88"/>
        <end position="107"/>
    </location>
</feature>
<dbReference type="AlphaFoldDB" id="A0ABD0LQ54"/>
<dbReference type="SMART" id="SM00192">
    <property type="entry name" value="LDLa"/>
    <property type="match status" value="3"/>
</dbReference>
<protein>
    <submittedName>
        <fullName evidence="10">Uncharacterized protein</fullName>
    </submittedName>
</protein>
<feature type="disulfide bond" evidence="7">
    <location>
        <begin position="599"/>
        <end position="614"/>
    </location>
</feature>
<dbReference type="GO" id="GO:0016020">
    <property type="term" value="C:membrane"/>
    <property type="evidence" value="ECO:0007669"/>
    <property type="project" value="UniProtKB-SubCell"/>
</dbReference>
<dbReference type="CDD" id="cd00037">
    <property type="entry name" value="CLECT"/>
    <property type="match status" value="1"/>
</dbReference>
<sequence length="1234" mass="140936">MIYLILVPVILVIALQSRSVSSKDTHSSTIHSNMNVDVFLDNDSQPMLGRGDPEYKTLPPLLYSLEDTFHVTTDTPLDNFQHNVSSTTITTQDEKQQGQTPSTRQESNYNRLNLSTGNLTSCFLLNEHLYFSAIEGQLTLNYTTRPAGVAREHTCHVTVTAPIDYVFYVKVRFLKCRLDSRRFTFDVLDEGGSRTRRLFDTWHAYLRFLHVPPDIHTFTNKAAFRYKVSDVYSPLHMRVSFVAVSSSEGPQLEVIQTSPMAGYIQTPGFDGTSRHPLIIESWARVDVPEGHAVMLSRGFTQIEKDGQGKLSHCYKVQIFQISSLTKTQVWDYCSLQYFRPTVLDARAVEAYASIDMDNNPAAWFRLMFSFHNHSQVPQKLPDGKWNCSVPYWTEFQHHFPCDLVRDCEGGEDEIHCPYTTPRCGPGYVTAGGSCFLFVSVPSDVRISWDDASNECQRRGLQLASLNTPTEWDDVTRFTKKIDLQPRSWRIYIGLRSAHPSLPIIDFLCEKKVVTPDDLSVNQRRQKIRLPVPETRLTMENFVTCPNNHTTHIFLACDANSDCLGKGYGPFYTCDASMTPLPPSLACASGMEFVPYTLVCDHRSDCGDGSDEDFCVFKDCDRMLGQCVASDNACDMAEQCMNGADENQCSTTLADGTDLHPPAELIFDKTGTFATELSTFPSLQQLHLSGILMQQLNSTVLSMFPNVMTLNLSGTSVDRVLGVGFQSLPQLSVLDLRGCPLTVFPRTLFEKLDKLHSVSADHFTICCQDVLPPDFNLLQCLAPNDEISSFEGGNYSFGVTIWLNFFLFSFVGLGQLFIQVSVDRHNLLTVDTNHMREIAQVQSYLYGRQVQPPFYRLQVQPPFYRLQVQPPFYRRQVQAPFYRRQVQAPFYRRQVQAPFYRRQVQPPFYRRQVQAPFYRRQVQAPFYRRQVQSPLYRRQVQPPFYRRQHPSFLKRQFRAKKKLQEPQGRTLFWLKINLTSVPESERPQLEVIFVSLTQGFVQTPGWDGQTPYQPLVDSWARVDVPKHHVVMVTIVNLDSVVQFEHVTLYAGNTTDDHRVWRTEHSYSTSHFYHSPAPRVLNTSALHVHFNSKAGFSGKTGWRLHFSFHNHSFLPQQLNDGRWNCSVPHWTDFQQHFPCNLVSDCDGGQDEAACPYSTGHCGQGRLTAGGKCLLYVTSQRSITWEEAAKECLRRDARLASLKTPEEWRDVISLLEWGHPDYVYIGLRTSSARLPQM</sequence>
<evidence type="ECO:0000256" key="6">
    <source>
        <dbReference type="ARBA" id="ARBA00023157"/>
    </source>
</evidence>
<keyword evidence="2" id="KW-0812">Transmembrane</keyword>
<keyword evidence="3" id="KW-0677">Repeat</keyword>
<dbReference type="InterPro" id="IPR050685">
    <property type="entry name" value="LDLR"/>
</dbReference>
<evidence type="ECO:0000256" key="4">
    <source>
        <dbReference type="ARBA" id="ARBA00022989"/>
    </source>
</evidence>
<feature type="disulfide bond" evidence="7">
    <location>
        <begin position="614"/>
        <end position="626"/>
    </location>
</feature>
<dbReference type="InterPro" id="IPR016187">
    <property type="entry name" value="CTDL_fold"/>
</dbReference>
<dbReference type="PRINTS" id="PR00261">
    <property type="entry name" value="LDLRECEPTOR"/>
</dbReference>
<keyword evidence="6 7" id="KW-1015">Disulfide bond</keyword>
<keyword evidence="11" id="KW-1185">Reference proteome</keyword>
<evidence type="ECO:0000256" key="8">
    <source>
        <dbReference type="SAM" id="MobiDB-lite"/>
    </source>
</evidence>
<organism evidence="10 11">
    <name type="scientific">Batillaria attramentaria</name>
    <dbReference type="NCBI Taxonomy" id="370345"/>
    <lineage>
        <taxon>Eukaryota</taxon>
        <taxon>Metazoa</taxon>
        <taxon>Spiralia</taxon>
        <taxon>Lophotrochozoa</taxon>
        <taxon>Mollusca</taxon>
        <taxon>Gastropoda</taxon>
        <taxon>Caenogastropoda</taxon>
        <taxon>Sorbeoconcha</taxon>
        <taxon>Cerithioidea</taxon>
        <taxon>Batillariidae</taxon>
        <taxon>Batillaria</taxon>
    </lineage>
</organism>
<evidence type="ECO:0000313" key="11">
    <source>
        <dbReference type="Proteomes" id="UP001519460"/>
    </source>
</evidence>
<dbReference type="SUPFAM" id="SSF56436">
    <property type="entry name" value="C-type lectin-like"/>
    <property type="match status" value="2"/>
</dbReference>
<feature type="disulfide bond" evidence="7">
    <location>
        <begin position="633"/>
        <end position="648"/>
    </location>
</feature>
<dbReference type="CDD" id="cd00112">
    <property type="entry name" value="LDLa"/>
    <property type="match status" value="1"/>
</dbReference>
<feature type="chain" id="PRO_5044741169" evidence="9">
    <location>
        <begin position="23"/>
        <end position="1234"/>
    </location>
</feature>
<dbReference type="GO" id="GO:0016192">
    <property type="term" value="P:vesicle-mediated transport"/>
    <property type="evidence" value="ECO:0007669"/>
    <property type="project" value="UniProtKB-ARBA"/>
</dbReference>
<evidence type="ECO:0000256" key="9">
    <source>
        <dbReference type="SAM" id="SignalP"/>
    </source>
</evidence>
<dbReference type="InterPro" id="IPR002172">
    <property type="entry name" value="LDrepeatLR_classA_rpt"/>
</dbReference>
<dbReference type="SUPFAM" id="SSF52058">
    <property type="entry name" value="L domain-like"/>
    <property type="match status" value="1"/>
</dbReference>
<evidence type="ECO:0000256" key="3">
    <source>
        <dbReference type="ARBA" id="ARBA00022737"/>
    </source>
</evidence>
<dbReference type="Proteomes" id="UP001519460">
    <property type="component" value="Unassembled WGS sequence"/>
</dbReference>
<reference evidence="10 11" key="1">
    <citation type="journal article" date="2023" name="Sci. Data">
        <title>Genome assembly of the Korean intertidal mud-creeper Batillaria attramentaria.</title>
        <authorList>
            <person name="Patra A.K."/>
            <person name="Ho P.T."/>
            <person name="Jun S."/>
            <person name="Lee S.J."/>
            <person name="Kim Y."/>
            <person name="Won Y.J."/>
        </authorList>
    </citation>
    <scope>NUCLEOTIDE SEQUENCE [LARGE SCALE GENOMIC DNA]</scope>
    <source>
        <strain evidence="10">Wonlab-2016</strain>
    </source>
</reference>
<evidence type="ECO:0000256" key="1">
    <source>
        <dbReference type="ARBA" id="ARBA00004167"/>
    </source>
</evidence>
<keyword evidence="5" id="KW-0472">Membrane</keyword>
<evidence type="ECO:0000256" key="7">
    <source>
        <dbReference type="PROSITE-ProRule" id="PRU00124"/>
    </source>
</evidence>
<comment type="subcellular location">
    <subcellularLocation>
        <location evidence="1">Membrane</location>
        <topology evidence="1">Single-pass membrane protein</topology>
    </subcellularLocation>
</comment>
<dbReference type="Gene3D" id="3.80.10.10">
    <property type="entry name" value="Ribonuclease Inhibitor"/>
    <property type="match status" value="1"/>
</dbReference>
<dbReference type="Gene3D" id="3.10.100.10">
    <property type="entry name" value="Mannose-Binding Protein A, subunit A"/>
    <property type="match status" value="2"/>
</dbReference>
<evidence type="ECO:0000313" key="10">
    <source>
        <dbReference type="EMBL" id="KAK7501680.1"/>
    </source>
</evidence>
<gene>
    <name evidence="10" type="ORF">BaRGS_00007111</name>
</gene>
<dbReference type="Gene3D" id="4.10.400.10">
    <property type="entry name" value="Low-density Lipoprotein Receptor"/>
    <property type="match status" value="1"/>
</dbReference>
<dbReference type="InterPro" id="IPR036055">
    <property type="entry name" value="LDL_receptor-like_sf"/>
</dbReference>
<keyword evidence="9" id="KW-0732">Signal</keyword>
<comment type="caution">
    <text evidence="10">The sequence shown here is derived from an EMBL/GenBank/DDBJ whole genome shotgun (WGS) entry which is preliminary data.</text>
</comment>
<feature type="signal peptide" evidence="9">
    <location>
        <begin position="1"/>
        <end position="22"/>
    </location>
</feature>
<keyword evidence="4" id="KW-1133">Transmembrane helix</keyword>
<evidence type="ECO:0000256" key="2">
    <source>
        <dbReference type="ARBA" id="ARBA00022692"/>
    </source>
</evidence>
<name>A0ABD0LQ54_9CAEN</name>
<dbReference type="EMBL" id="JACVVK020000030">
    <property type="protein sequence ID" value="KAK7501680.1"/>
    <property type="molecule type" value="Genomic_DNA"/>
</dbReference>
<dbReference type="InterPro" id="IPR016186">
    <property type="entry name" value="C-type_lectin-like/link_sf"/>
</dbReference>